<accession>A0A0E0Q8E2</accession>
<protein>
    <recommendedName>
        <fullName evidence="2">DUF6598 domain-containing protein</fullName>
    </recommendedName>
</protein>
<dbReference type="PANTHER" id="PTHR33065:SF88">
    <property type="entry name" value="OS11G0104220 PROTEIN"/>
    <property type="match status" value="1"/>
</dbReference>
<sequence length="408" mass="44623">METRSARRRKEEEAAASPAAGMRAARKSKATPAVGALAARGNKQAAAATKREEARALAIAGTGSGQSPPPEVEIDAEAELSTRKRPQVEGEEGGSESAKRVRDDAVEEEEEVDEEAAQVFDFRRVWNELYSAQGNFEDITDIPPMRYTDDAETIYAKCYAAVQVYAVEVTQIRCGLQWPIEVFGHVAVRDSIDRKRNLIFSRGRDNCQTLTAEDSSLVLTGPSRYVIGSDNPDFEVELKVKGITETEDKVLSLLAFTYNCICSDGRVETKTRSNKRGTVQLTFAVLSATVEATFEVKIVNGSWDSSLRPHLFASTHHLPRMKCVLLDPREGPMVVSGDGSVKLTRSVVSVELLGGLKLTAEALGDEKTVVDSGTVIFKPQRAGRADGFLNLKGCKMAVRIAWSRLSFF</sequence>
<dbReference type="Gramene" id="ORUFI07G15000.1">
    <property type="protein sequence ID" value="ORUFI07G15000.1"/>
    <property type="gene ID" value="ORUFI07G15000"/>
</dbReference>
<dbReference type="InterPro" id="IPR046533">
    <property type="entry name" value="DUF6598"/>
</dbReference>
<evidence type="ECO:0000313" key="4">
    <source>
        <dbReference type="Proteomes" id="UP000008022"/>
    </source>
</evidence>
<reference evidence="4" key="1">
    <citation type="submission" date="2013-06" db="EMBL/GenBank/DDBJ databases">
        <authorList>
            <person name="Zhao Q."/>
        </authorList>
    </citation>
    <scope>NUCLEOTIDE SEQUENCE</scope>
    <source>
        <strain evidence="4">cv. W1943</strain>
    </source>
</reference>
<organism evidence="3 4">
    <name type="scientific">Oryza rufipogon</name>
    <name type="common">Brownbeard rice</name>
    <name type="synonym">Asian wild rice</name>
    <dbReference type="NCBI Taxonomy" id="4529"/>
    <lineage>
        <taxon>Eukaryota</taxon>
        <taxon>Viridiplantae</taxon>
        <taxon>Streptophyta</taxon>
        <taxon>Embryophyta</taxon>
        <taxon>Tracheophyta</taxon>
        <taxon>Spermatophyta</taxon>
        <taxon>Magnoliopsida</taxon>
        <taxon>Liliopsida</taxon>
        <taxon>Poales</taxon>
        <taxon>Poaceae</taxon>
        <taxon>BOP clade</taxon>
        <taxon>Oryzoideae</taxon>
        <taxon>Oryzeae</taxon>
        <taxon>Oryzinae</taxon>
        <taxon>Oryza</taxon>
    </lineage>
</organism>
<feature type="compositionally biased region" description="Basic and acidic residues" evidence="1">
    <location>
        <begin position="1"/>
        <end position="13"/>
    </location>
</feature>
<evidence type="ECO:0000313" key="3">
    <source>
        <dbReference type="EnsemblPlants" id="ORUFI07G15000.1"/>
    </source>
</evidence>
<evidence type="ECO:0000256" key="1">
    <source>
        <dbReference type="SAM" id="MobiDB-lite"/>
    </source>
</evidence>
<name>A0A0E0Q8E2_ORYRU</name>
<dbReference type="STRING" id="4529.A0A0E0Q8E2"/>
<keyword evidence="4" id="KW-1185">Reference proteome</keyword>
<dbReference type="Proteomes" id="UP000008022">
    <property type="component" value="Unassembled WGS sequence"/>
</dbReference>
<feature type="domain" description="DUF6598" evidence="2">
    <location>
        <begin position="161"/>
        <end position="400"/>
    </location>
</feature>
<dbReference type="Pfam" id="PF20241">
    <property type="entry name" value="DUF6598"/>
    <property type="match status" value="1"/>
</dbReference>
<dbReference type="HOGENOM" id="CLU_030845_0_0_1"/>
<proteinExistence type="predicted"/>
<dbReference type="EnsemblPlants" id="ORUFI07G15000.1">
    <property type="protein sequence ID" value="ORUFI07G15000.1"/>
    <property type="gene ID" value="ORUFI07G15000"/>
</dbReference>
<reference evidence="3" key="2">
    <citation type="submission" date="2015-06" db="UniProtKB">
        <authorList>
            <consortium name="EnsemblPlants"/>
        </authorList>
    </citation>
    <scope>IDENTIFICATION</scope>
</reference>
<dbReference type="AlphaFoldDB" id="A0A0E0Q8E2"/>
<dbReference type="PANTHER" id="PTHR33065">
    <property type="entry name" value="OS07G0486400 PROTEIN"/>
    <property type="match status" value="1"/>
</dbReference>
<feature type="region of interest" description="Disordered" evidence="1">
    <location>
        <begin position="1"/>
        <end position="113"/>
    </location>
</feature>
<dbReference type="OMA" id="CKMAVRI"/>
<evidence type="ECO:0000259" key="2">
    <source>
        <dbReference type="Pfam" id="PF20241"/>
    </source>
</evidence>